<protein>
    <submittedName>
        <fullName evidence="1">Uncharacterized protein</fullName>
    </submittedName>
</protein>
<evidence type="ECO:0000313" key="2">
    <source>
        <dbReference type="Proteomes" id="UP000663879"/>
    </source>
</evidence>
<evidence type="ECO:0000313" key="1">
    <source>
        <dbReference type="EMBL" id="CAF1108008.1"/>
    </source>
</evidence>
<dbReference type="Proteomes" id="UP000663879">
    <property type="component" value="Unassembled WGS sequence"/>
</dbReference>
<name>A0A814PMH7_9BILA</name>
<dbReference type="EMBL" id="CAJNOC010007978">
    <property type="protein sequence ID" value="CAF1108008.1"/>
    <property type="molecule type" value="Genomic_DNA"/>
</dbReference>
<dbReference type="OrthoDB" id="10640462at2759"/>
<sequence length="161" mass="19628">MNVIASCFFVIFNLMVKERVESHRRDSNEWHAPRQYTTFSEIKREIYNHRDPESNTRVRHNKIFSDDNLKFRLEHEPMYNYQPDVRTNSNDSWIFIEAFFKPSRYSTSMEIETWWKRFEQFVRSANVKHSNLRNVLLSCLDDECMKIFENCTPDHYLSLDE</sequence>
<reference evidence="1" key="1">
    <citation type="submission" date="2021-02" db="EMBL/GenBank/DDBJ databases">
        <authorList>
            <person name="Nowell W R."/>
        </authorList>
    </citation>
    <scope>NUCLEOTIDE SEQUENCE</scope>
    <source>
        <strain evidence="1">Ploen Becks lab</strain>
    </source>
</reference>
<keyword evidence="2" id="KW-1185">Reference proteome</keyword>
<comment type="caution">
    <text evidence="1">The sequence shown here is derived from an EMBL/GenBank/DDBJ whole genome shotgun (WGS) entry which is preliminary data.</text>
</comment>
<dbReference type="AlphaFoldDB" id="A0A814PMH7"/>
<proteinExistence type="predicted"/>
<gene>
    <name evidence="1" type="ORF">OXX778_LOCUS21487</name>
</gene>
<accession>A0A814PMH7</accession>
<organism evidence="1 2">
    <name type="scientific">Brachionus calyciflorus</name>
    <dbReference type="NCBI Taxonomy" id="104777"/>
    <lineage>
        <taxon>Eukaryota</taxon>
        <taxon>Metazoa</taxon>
        <taxon>Spiralia</taxon>
        <taxon>Gnathifera</taxon>
        <taxon>Rotifera</taxon>
        <taxon>Eurotatoria</taxon>
        <taxon>Monogononta</taxon>
        <taxon>Pseudotrocha</taxon>
        <taxon>Ploima</taxon>
        <taxon>Brachionidae</taxon>
        <taxon>Brachionus</taxon>
    </lineage>
</organism>